<evidence type="ECO:0000313" key="2">
    <source>
        <dbReference type="EMBL" id="KAF2705825.1"/>
    </source>
</evidence>
<feature type="compositionally biased region" description="Low complexity" evidence="1">
    <location>
        <begin position="19"/>
        <end position="29"/>
    </location>
</feature>
<feature type="non-terminal residue" evidence="2">
    <location>
        <position position="1"/>
    </location>
</feature>
<evidence type="ECO:0000256" key="1">
    <source>
        <dbReference type="SAM" id="MobiDB-lite"/>
    </source>
</evidence>
<organism evidence="2 3">
    <name type="scientific">Pleomassaria siparia CBS 279.74</name>
    <dbReference type="NCBI Taxonomy" id="1314801"/>
    <lineage>
        <taxon>Eukaryota</taxon>
        <taxon>Fungi</taxon>
        <taxon>Dikarya</taxon>
        <taxon>Ascomycota</taxon>
        <taxon>Pezizomycotina</taxon>
        <taxon>Dothideomycetes</taxon>
        <taxon>Pleosporomycetidae</taxon>
        <taxon>Pleosporales</taxon>
        <taxon>Pleomassariaceae</taxon>
        <taxon>Pleomassaria</taxon>
    </lineage>
</organism>
<dbReference type="Proteomes" id="UP000799428">
    <property type="component" value="Unassembled WGS sequence"/>
</dbReference>
<dbReference type="EMBL" id="MU005777">
    <property type="protein sequence ID" value="KAF2705825.1"/>
    <property type="molecule type" value="Genomic_DNA"/>
</dbReference>
<sequence>VATQTAVNSAIPPVPAAPTIPAEVPSTHTTPPPDPSERVTVQWVETWPVTTSRTWVPKTITVKFGHAQTPAAEPGKGSIGMGTLKGDVGKTRTVVMGAAATKGPEWYMGGVVAAGVGLLGMIT</sequence>
<keyword evidence="3" id="KW-1185">Reference proteome</keyword>
<proteinExistence type="predicted"/>
<dbReference type="OrthoDB" id="5406216at2759"/>
<feature type="region of interest" description="Disordered" evidence="1">
    <location>
        <begin position="1"/>
        <end position="37"/>
    </location>
</feature>
<dbReference type="AlphaFoldDB" id="A0A6G1JZX8"/>
<name>A0A6G1JZX8_9PLEO</name>
<feature type="region of interest" description="Disordered" evidence="1">
    <location>
        <begin position="67"/>
        <end position="86"/>
    </location>
</feature>
<evidence type="ECO:0000313" key="3">
    <source>
        <dbReference type="Proteomes" id="UP000799428"/>
    </source>
</evidence>
<reference evidence="2" key="1">
    <citation type="journal article" date="2020" name="Stud. Mycol.">
        <title>101 Dothideomycetes genomes: a test case for predicting lifestyles and emergence of pathogens.</title>
        <authorList>
            <person name="Haridas S."/>
            <person name="Albert R."/>
            <person name="Binder M."/>
            <person name="Bloem J."/>
            <person name="Labutti K."/>
            <person name="Salamov A."/>
            <person name="Andreopoulos B."/>
            <person name="Baker S."/>
            <person name="Barry K."/>
            <person name="Bills G."/>
            <person name="Bluhm B."/>
            <person name="Cannon C."/>
            <person name="Castanera R."/>
            <person name="Culley D."/>
            <person name="Daum C."/>
            <person name="Ezra D."/>
            <person name="Gonzalez J."/>
            <person name="Henrissat B."/>
            <person name="Kuo A."/>
            <person name="Liang C."/>
            <person name="Lipzen A."/>
            <person name="Lutzoni F."/>
            <person name="Magnuson J."/>
            <person name="Mondo S."/>
            <person name="Nolan M."/>
            <person name="Ohm R."/>
            <person name="Pangilinan J."/>
            <person name="Park H.-J."/>
            <person name="Ramirez L."/>
            <person name="Alfaro M."/>
            <person name="Sun H."/>
            <person name="Tritt A."/>
            <person name="Yoshinaga Y."/>
            <person name="Zwiers L.-H."/>
            <person name="Turgeon B."/>
            <person name="Goodwin S."/>
            <person name="Spatafora J."/>
            <person name="Crous P."/>
            <person name="Grigoriev I."/>
        </authorList>
    </citation>
    <scope>NUCLEOTIDE SEQUENCE</scope>
    <source>
        <strain evidence="2">CBS 279.74</strain>
    </source>
</reference>
<gene>
    <name evidence="2" type="ORF">K504DRAFT_387033</name>
</gene>
<accession>A0A6G1JZX8</accession>
<protein>
    <submittedName>
        <fullName evidence="2">Uncharacterized protein</fullName>
    </submittedName>
</protein>